<evidence type="ECO:0000256" key="1">
    <source>
        <dbReference type="ARBA" id="ARBA00009986"/>
    </source>
</evidence>
<feature type="domain" description="Aldehyde dehydrogenase" evidence="5">
    <location>
        <begin position="22"/>
        <end position="481"/>
    </location>
</feature>
<reference evidence="6 7" key="1">
    <citation type="submission" date="2021-01" db="EMBL/GenBank/DDBJ databases">
        <title>FDA dAtabase for Regulatory Grade micrObial Sequences (FDA-ARGOS): Supporting development and validation of Infectious Disease Dx tests.</title>
        <authorList>
            <person name="Nelson B."/>
            <person name="Plummer A."/>
            <person name="Tallon L."/>
            <person name="Sadzewicz L."/>
            <person name="Zhao X."/>
            <person name="Boylan J."/>
            <person name="Ott S."/>
            <person name="Bowen H."/>
            <person name="Vavikolanu K."/>
            <person name="Mehta A."/>
            <person name="Aluvathingal J."/>
            <person name="Nadendla S."/>
            <person name="Myers T."/>
            <person name="Yan Y."/>
            <person name="Sichtig H."/>
        </authorList>
    </citation>
    <scope>NUCLEOTIDE SEQUENCE [LARGE SCALE GENOMIC DNA]</scope>
    <source>
        <strain evidence="6 7">FDAARGOS_1161</strain>
    </source>
</reference>
<dbReference type="PROSITE" id="PS00687">
    <property type="entry name" value="ALDEHYDE_DEHYDR_GLU"/>
    <property type="match status" value="1"/>
</dbReference>
<dbReference type="AlphaFoldDB" id="A0A974NNK7"/>
<accession>A0A974NNK7</accession>
<dbReference type="FunFam" id="3.40.605.10:FF:000007">
    <property type="entry name" value="NAD/NADP-dependent betaine aldehyde dehydrogenase"/>
    <property type="match status" value="1"/>
</dbReference>
<proteinExistence type="inferred from homology"/>
<keyword evidence="7" id="KW-1185">Reference proteome</keyword>
<dbReference type="KEGG" id="ppsr:I6J18_04365"/>
<organism evidence="6 7">
    <name type="scientific">Peribacillus psychrosaccharolyticus</name>
    <name type="common">Bacillus psychrosaccharolyticus</name>
    <dbReference type="NCBI Taxonomy" id="1407"/>
    <lineage>
        <taxon>Bacteria</taxon>
        <taxon>Bacillati</taxon>
        <taxon>Bacillota</taxon>
        <taxon>Bacilli</taxon>
        <taxon>Bacillales</taxon>
        <taxon>Bacillaceae</taxon>
        <taxon>Peribacillus</taxon>
    </lineage>
</organism>
<dbReference type="InterPro" id="IPR015590">
    <property type="entry name" value="Aldehyde_DH_dom"/>
</dbReference>
<dbReference type="FunFam" id="3.40.309.10:FF:000012">
    <property type="entry name" value="Betaine aldehyde dehydrogenase"/>
    <property type="match status" value="1"/>
</dbReference>
<dbReference type="RefSeq" id="WP_040375546.1">
    <property type="nucleotide sequence ID" value="NZ_CP068053.1"/>
</dbReference>
<dbReference type="InterPro" id="IPR029510">
    <property type="entry name" value="Ald_DH_CS_GLU"/>
</dbReference>
<dbReference type="GO" id="GO:0016620">
    <property type="term" value="F:oxidoreductase activity, acting on the aldehyde or oxo group of donors, NAD or NADP as acceptor"/>
    <property type="evidence" value="ECO:0007669"/>
    <property type="project" value="InterPro"/>
</dbReference>
<dbReference type="Gene3D" id="3.40.309.10">
    <property type="entry name" value="Aldehyde Dehydrogenase, Chain A, domain 2"/>
    <property type="match status" value="1"/>
</dbReference>
<evidence type="ECO:0000256" key="3">
    <source>
        <dbReference type="PROSITE-ProRule" id="PRU10007"/>
    </source>
</evidence>
<evidence type="ECO:0000313" key="7">
    <source>
        <dbReference type="Proteomes" id="UP000595254"/>
    </source>
</evidence>
<dbReference type="EMBL" id="CP068053">
    <property type="protein sequence ID" value="QQT01142.1"/>
    <property type="molecule type" value="Genomic_DNA"/>
</dbReference>
<dbReference type="Proteomes" id="UP000595254">
    <property type="component" value="Chromosome"/>
</dbReference>
<dbReference type="InterPro" id="IPR016161">
    <property type="entry name" value="Ald_DH/histidinol_DH"/>
</dbReference>
<evidence type="ECO:0000259" key="5">
    <source>
        <dbReference type="Pfam" id="PF00171"/>
    </source>
</evidence>
<dbReference type="InterPro" id="IPR016163">
    <property type="entry name" value="Ald_DH_C"/>
</dbReference>
<name>A0A974NNK7_PERPY</name>
<comment type="similarity">
    <text evidence="1 4">Belongs to the aldehyde dehydrogenase family.</text>
</comment>
<dbReference type="SUPFAM" id="SSF53720">
    <property type="entry name" value="ALDH-like"/>
    <property type="match status" value="1"/>
</dbReference>
<sequence>MIIAKDLKKFLNIINGNLVPASTGEYMDSIDPATGHVWGTIPCSTIQDAEEAVESAKAAFEKWSTMPASERAVYLRKIGDLITQHGEELSELETRDNGWVVRETKYGLIPSLASFWYDAAAGATEVGSKGNTVQLGPSGVGYTLREPLGVVVGILPWNAPLSTFTFKAAVALAAGNTVIIKPSELGSVSSLRFGELINEILPPGTLNVISGIGRDVGDILVSHQDVSKISVTGSGQTAKAIAQSTASNPKPMILELGGKSPNIVFADADLDKAAQGVTNGIFSGNAGQLCAAGSRILIQKPIYDEMIIKMKEVIAQTIKLGDPLNPESSMGPIANSTQYEKICAYIELGKDEGGETIIGGRYGGSVLLPEQPQFSDGYWVEPTLIHVNSNTLRICQEEIFGPVATVIPFDTEEEALAIANESSLGLVAGVWTTNLSRAHRMMRKLESGTVWVNTYFRIGPELPFGGTKGSGFGSDSILEYTREKTCYIDIG</sequence>
<dbReference type="Pfam" id="PF00171">
    <property type="entry name" value="Aldedh"/>
    <property type="match status" value="1"/>
</dbReference>
<protein>
    <submittedName>
        <fullName evidence="6">Aldehyde dehydrogenase family protein</fullName>
    </submittedName>
</protein>
<keyword evidence="2 4" id="KW-0560">Oxidoreductase</keyword>
<evidence type="ECO:0000256" key="2">
    <source>
        <dbReference type="ARBA" id="ARBA00023002"/>
    </source>
</evidence>
<gene>
    <name evidence="6" type="ORF">I6J18_04365</name>
</gene>
<evidence type="ECO:0000256" key="4">
    <source>
        <dbReference type="RuleBase" id="RU003345"/>
    </source>
</evidence>
<feature type="active site" evidence="3">
    <location>
        <position position="255"/>
    </location>
</feature>
<dbReference type="Gene3D" id="3.40.605.10">
    <property type="entry name" value="Aldehyde Dehydrogenase, Chain A, domain 1"/>
    <property type="match status" value="1"/>
</dbReference>
<dbReference type="InterPro" id="IPR016162">
    <property type="entry name" value="Ald_DH_N"/>
</dbReference>
<evidence type="ECO:0000313" key="6">
    <source>
        <dbReference type="EMBL" id="QQT01142.1"/>
    </source>
</evidence>
<dbReference type="PANTHER" id="PTHR11699">
    <property type="entry name" value="ALDEHYDE DEHYDROGENASE-RELATED"/>
    <property type="match status" value="1"/>
</dbReference>